<proteinExistence type="predicted"/>
<organism evidence="1 2">
    <name type="scientific">Diphasiastrum complanatum</name>
    <name type="common">Issler's clubmoss</name>
    <name type="synonym">Lycopodium complanatum</name>
    <dbReference type="NCBI Taxonomy" id="34168"/>
    <lineage>
        <taxon>Eukaryota</taxon>
        <taxon>Viridiplantae</taxon>
        <taxon>Streptophyta</taxon>
        <taxon>Embryophyta</taxon>
        <taxon>Tracheophyta</taxon>
        <taxon>Lycopodiopsida</taxon>
        <taxon>Lycopodiales</taxon>
        <taxon>Lycopodiaceae</taxon>
        <taxon>Lycopodioideae</taxon>
        <taxon>Diphasiastrum</taxon>
    </lineage>
</organism>
<evidence type="ECO:0000313" key="2">
    <source>
        <dbReference type="Proteomes" id="UP001162992"/>
    </source>
</evidence>
<protein>
    <submittedName>
        <fullName evidence="1">Uncharacterized protein</fullName>
    </submittedName>
</protein>
<keyword evidence="2" id="KW-1185">Reference proteome</keyword>
<accession>A0ACC2ELW3</accession>
<dbReference type="Proteomes" id="UP001162992">
    <property type="component" value="Chromosome 2"/>
</dbReference>
<dbReference type="EMBL" id="CM055093">
    <property type="protein sequence ID" value="KAJ7567439.1"/>
    <property type="molecule type" value="Genomic_DNA"/>
</dbReference>
<comment type="caution">
    <text evidence="1">The sequence shown here is derived from an EMBL/GenBank/DDBJ whole genome shotgun (WGS) entry which is preliminary data.</text>
</comment>
<reference evidence="2" key="1">
    <citation type="journal article" date="2024" name="Proc. Natl. Acad. Sci. U.S.A.">
        <title>Extraordinary preservation of gene collinearity over three hundred million years revealed in homosporous lycophytes.</title>
        <authorList>
            <person name="Li C."/>
            <person name="Wickell D."/>
            <person name="Kuo L.Y."/>
            <person name="Chen X."/>
            <person name="Nie B."/>
            <person name="Liao X."/>
            <person name="Peng D."/>
            <person name="Ji J."/>
            <person name="Jenkins J."/>
            <person name="Williams M."/>
            <person name="Shu S."/>
            <person name="Plott C."/>
            <person name="Barry K."/>
            <person name="Rajasekar S."/>
            <person name="Grimwood J."/>
            <person name="Han X."/>
            <person name="Sun S."/>
            <person name="Hou Z."/>
            <person name="He W."/>
            <person name="Dai G."/>
            <person name="Sun C."/>
            <person name="Schmutz J."/>
            <person name="Leebens-Mack J.H."/>
            <person name="Li F.W."/>
            <person name="Wang L."/>
        </authorList>
    </citation>
    <scope>NUCLEOTIDE SEQUENCE [LARGE SCALE GENOMIC DNA]</scope>
    <source>
        <strain evidence="2">cv. PW_Plant_1</strain>
    </source>
</reference>
<evidence type="ECO:0000313" key="1">
    <source>
        <dbReference type="EMBL" id="KAJ7567439.1"/>
    </source>
</evidence>
<name>A0ACC2ELW3_DIPCM</name>
<sequence>MEKLISESLIIVLYVDEAWPEDESRPGFLPKDPYGRAITHFWSDFVDKKIFDAALRTLQAKGEEKEGALKELYDNLITLESGFAKLDAKPFFNGPSGYADISLAPFVAWLPSFLELAGIRLPTVDEAPHLHDFFSAIREHPAAKVAFRDQEKLITYARMLHEQWAAST</sequence>
<gene>
    <name evidence="1" type="ORF">O6H91_02G147100</name>
</gene>